<dbReference type="Proteomes" id="UP001174934">
    <property type="component" value="Unassembled WGS sequence"/>
</dbReference>
<sequence length="96" mass="11183">TDSIDFSFQGFTEPSYKGNATSILDREDLYDFDINCRSYVWLPNGTGCCHTFCANQTIPMGYWCDPRYRDNTSDGFNRIIIWCRDSKQRLNRACTL</sequence>
<reference evidence="1" key="1">
    <citation type="submission" date="2023-06" db="EMBL/GenBank/DDBJ databases">
        <title>Genome-scale phylogeny and comparative genomics of the fungal order Sordariales.</title>
        <authorList>
            <consortium name="Lawrence Berkeley National Laboratory"/>
            <person name="Hensen N."/>
            <person name="Bonometti L."/>
            <person name="Westerberg I."/>
            <person name="Brannstrom I.O."/>
            <person name="Guillou S."/>
            <person name="Cros-Aarteil S."/>
            <person name="Calhoun S."/>
            <person name="Haridas S."/>
            <person name="Kuo A."/>
            <person name="Mondo S."/>
            <person name="Pangilinan J."/>
            <person name="Riley R."/>
            <person name="LaButti K."/>
            <person name="Andreopoulos B."/>
            <person name="Lipzen A."/>
            <person name="Chen C."/>
            <person name="Yanf M."/>
            <person name="Daum C."/>
            <person name="Ng V."/>
            <person name="Clum A."/>
            <person name="Steindorff A."/>
            <person name="Ohm R."/>
            <person name="Martin F."/>
            <person name="Silar P."/>
            <person name="Natvig D."/>
            <person name="Lalanne C."/>
            <person name="Gautier V."/>
            <person name="Ament-velasquez S.L."/>
            <person name="Kruys A."/>
            <person name="Hutchinson M.I."/>
            <person name="Powell A.J."/>
            <person name="Barry K."/>
            <person name="Miller A.N."/>
            <person name="Grigoriev I.V."/>
            <person name="Debuchy R."/>
            <person name="Gladieux P."/>
            <person name="Thoren M.H."/>
            <person name="Johannesson H."/>
        </authorList>
    </citation>
    <scope>NUCLEOTIDE SEQUENCE</scope>
    <source>
        <strain evidence="1">SMH3391-2</strain>
    </source>
</reference>
<comment type="caution">
    <text evidence="1">The sequence shown here is derived from an EMBL/GenBank/DDBJ whole genome shotgun (WGS) entry which is preliminary data.</text>
</comment>
<evidence type="ECO:0000313" key="1">
    <source>
        <dbReference type="EMBL" id="KAK0629384.1"/>
    </source>
</evidence>
<dbReference type="AlphaFoldDB" id="A0AA39X8R8"/>
<name>A0AA39X8R8_9PEZI</name>
<dbReference type="EMBL" id="JAULSR010000002">
    <property type="protein sequence ID" value="KAK0629384.1"/>
    <property type="molecule type" value="Genomic_DNA"/>
</dbReference>
<feature type="non-terminal residue" evidence="1">
    <location>
        <position position="1"/>
    </location>
</feature>
<organism evidence="1 2">
    <name type="scientific">Bombardia bombarda</name>
    <dbReference type="NCBI Taxonomy" id="252184"/>
    <lineage>
        <taxon>Eukaryota</taxon>
        <taxon>Fungi</taxon>
        <taxon>Dikarya</taxon>
        <taxon>Ascomycota</taxon>
        <taxon>Pezizomycotina</taxon>
        <taxon>Sordariomycetes</taxon>
        <taxon>Sordariomycetidae</taxon>
        <taxon>Sordariales</taxon>
        <taxon>Lasiosphaeriaceae</taxon>
        <taxon>Bombardia</taxon>
    </lineage>
</organism>
<evidence type="ECO:0000313" key="2">
    <source>
        <dbReference type="Proteomes" id="UP001174934"/>
    </source>
</evidence>
<accession>A0AA39X8R8</accession>
<protein>
    <submittedName>
        <fullName evidence="1">Uncharacterized protein</fullName>
    </submittedName>
</protein>
<gene>
    <name evidence="1" type="ORF">B0T17DRAFT_486656</name>
</gene>
<keyword evidence="2" id="KW-1185">Reference proteome</keyword>
<proteinExistence type="predicted"/>